<evidence type="ECO:0000256" key="1">
    <source>
        <dbReference type="ARBA" id="ARBA00009477"/>
    </source>
</evidence>
<dbReference type="InterPro" id="IPR058792">
    <property type="entry name" value="Beta-barrel_RND_2"/>
</dbReference>
<evidence type="ECO:0000259" key="4">
    <source>
        <dbReference type="Pfam" id="PF25954"/>
    </source>
</evidence>
<dbReference type="InterPro" id="IPR058649">
    <property type="entry name" value="CzcB_C"/>
</dbReference>
<keyword evidence="2" id="KW-0813">Transport</keyword>
<dbReference type="Gene3D" id="2.40.30.170">
    <property type="match status" value="1"/>
</dbReference>
<evidence type="ECO:0000256" key="2">
    <source>
        <dbReference type="ARBA" id="ARBA00022448"/>
    </source>
</evidence>
<feature type="domain" description="CzcB-like C-terminal circularly permuted SH3-like" evidence="5">
    <location>
        <begin position="300"/>
        <end position="359"/>
    </location>
</feature>
<evidence type="ECO:0000313" key="7">
    <source>
        <dbReference type="Proteomes" id="UP001501175"/>
    </source>
</evidence>
<dbReference type="Pfam" id="PF25975">
    <property type="entry name" value="CzcB_C"/>
    <property type="match status" value="1"/>
</dbReference>
<dbReference type="InterPro" id="IPR006143">
    <property type="entry name" value="RND_pump_MFP"/>
</dbReference>
<comment type="caution">
    <text evidence="6">The sequence shown here is derived from an EMBL/GenBank/DDBJ whole genome shotgun (WGS) entry which is preliminary data.</text>
</comment>
<dbReference type="PANTHER" id="PTHR30097:SF4">
    <property type="entry name" value="SLR6042 PROTEIN"/>
    <property type="match status" value="1"/>
</dbReference>
<accession>A0ABP8NFY4</accession>
<dbReference type="NCBIfam" id="TIGR01730">
    <property type="entry name" value="RND_mfp"/>
    <property type="match status" value="1"/>
</dbReference>
<dbReference type="InterPro" id="IPR051909">
    <property type="entry name" value="MFP_Cation_Efflux"/>
</dbReference>
<name>A0ABP8NFY4_9BACT</name>
<feature type="domain" description="CusB-like beta-barrel" evidence="4">
    <location>
        <begin position="217"/>
        <end position="294"/>
    </location>
</feature>
<keyword evidence="7" id="KW-1185">Reference proteome</keyword>
<dbReference type="PANTHER" id="PTHR30097">
    <property type="entry name" value="CATION EFFLUX SYSTEM PROTEIN CUSB"/>
    <property type="match status" value="1"/>
</dbReference>
<evidence type="ECO:0000313" key="6">
    <source>
        <dbReference type="EMBL" id="GAA4465200.1"/>
    </source>
</evidence>
<dbReference type="Pfam" id="PF25919">
    <property type="entry name" value="BSH_CusB"/>
    <property type="match status" value="1"/>
</dbReference>
<protein>
    <recommendedName>
        <fullName evidence="8">Efflux RND transporter periplasmic adaptor subunit</fullName>
    </recommendedName>
</protein>
<dbReference type="PROSITE" id="PS51257">
    <property type="entry name" value="PROKAR_LIPOPROTEIN"/>
    <property type="match status" value="1"/>
</dbReference>
<gene>
    <name evidence="6" type="ORF">GCM10023189_45480</name>
</gene>
<dbReference type="Pfam" id="PF25954">
    <property type="entry name" value="Beta-barrel_RND_2"/>
    <property type="match status" value="1"/>
</dbReference>
<evidence type="ECO:0008006" key="8">
    <source>
        <dbReference type="Google" id="ProtNLM"/>
    </source>
</evidence>
<dbReference type="Proteomes" id="UP001501175">
    <property type="component" value="Unassembled WGS sequence"/>
</dbReference>
<evidence type="ECO:0000259" key="3">
    <source>
        <dbReference type="Pfam" id="PF25919"/>
    </source>
</evidence>
<dbReference type="RefSeq" id="WP_345247343.1">
    <property type="nucleotide sequence ID" value="NZ_BAABHD010000078.1"/>
</dbReference>
<sequence length="375" mass="41484">MKPLISIYVLFALLTACDSRNSLLTGEHQHQAPTADEHAGHGLPIPDTLYLEDQLRTVANIRTQVAQVKPISTNRQFTGTVALNERTVQELTARVPGRIEKLFFRSPGTYIEKGQVVYGIYSESLMSDMASYVAALNAADTIRYTDLAKSLTESARRKLIVLGLSDTEINRIRLERKVPAWVPYFSPFGGYVSDLYVKEGEYVQAGSPVLRLADLNTVWVETIVYAQDIPAIRNVFSAQVSFEEFSGEVFTGKFVYHNPSLEPNQKVSLVRIQITNPSGRIKPGMMANVQIAGKQKTALVIPKSALITTAGMVMVWVDTGKGVLERRRVETGLENAGEVEIRSGIEAGEQIIKSGAYLLNSEFILRRGANTSHQH</sequence>
<feature type="domain" description="CusB-like barrel-sandwich hybrid" evidence="3">
    <location>
        <begin position="90"/>
        <end position="212"/>
    </location>
</feature>
<dbReference type="SUPFAM" id="SSF111369">
    <property type="entry name" value="HlyD-like secretion proteins"/>
    <property type="match status" value="1"/>
</dbReference>
<dbReference type="Gene3D" id="2.40.420.20">
    <property type="match status" value="1"/>
</dbReference>
<evidence type="ECO:0000259" key="5">
    <source>
        <dbReference type="Pfam" id="PF25975"/>
    </source>
</evidence>
<dbReference type="InterPro" id="IPR058790">
    <property type="entry name" value="BSH_CusB"/>
</dbReference>
<comment type="similarity">
    <text evidence="1">Belongs to the membrane fusion protein (MFP) (TC 8.A.1) family.</text>
</comment>
<reference evidence="7" key="1">
    <citation type="journal article" date="2019" name="Int. J. Syst. Evol. Microbiol.">
        <title>The Global Catalogue of Microorganisms (GCM) 10K type strain sequencing project: providing services to taxonomists for standard genome sequencing and annotation.</title>
        <authorList>
            <consortium name="The Broad Institute Genomics Platform"/>
            <consortium name="The Broad Institute Genome Sequencing Center for Infectious Disease"/>
            <person name="Wu L."/>
            <person name="Ma J."/>
        </authorList>
    </citation>
    <scope>NUCLEOTIDE SEQUENCE [LARGE SCALE GENOMIC DNA]</scope>
    <source>
        <strain evidence="7">JCM 17927</strain>
    </source>
</reference>
<dbReference type="EMBL" id="BAABHD010000078">
    <property type="protein sequence ID" value="GAA4465200.1"/>
    <property type="molecule type" value="Genomic_DNA"/>
</dbReference>
<organism evidence="6 7">
    <name type="scientific">Nibrella saemangeumensis</name>
    <dbReference type="NCBI Taxonomy" id="1084526"/>
    <lineage>
        <taxon>Bacteria</taxon>
        <taxon>Pseudomonadati</taxon>
        <taxon>Bacteroidota</taxon>
        <taxon>Cytophagia</taxon>
        <taxon>Cytophagales</taxon>
        <taxon>Spirosomataceae</taxon>
        <taxon>Nibrella</taxon>
    </lineage>
</organism>
<proteinExistence type="inferred from homology"/>